<feature type="compositionally biased region" description="Low complexity" evidence="1">
    <location>
        <begin position="146"/>
        <end position="165"/>
    </location>
</feature>
<dbReference type="SUPFAM" id="SSF52402">
    <property type="entry name" value="Adenine nucleotide alpha hydrolases-like"/>
    <property type="match status" value="1"/>
</dbReference>
<protein>
    <submittedName>
        <fullName evidence="3">Universal stress protein-like protein</fullName>
    </submittedName>
</protein>
<feature type="domain" description="UspA" evidence="2">
    <location>
        <begin position="517"/>
        <end position="608"/>
    </location>
</feature>
<evidence type="ECO:0000256" key="1">
    <source>
        <dbReference type="SAM" id="MobiDB-lite"/>
    </source>
</evidence>
<sequence>MASLEAAIDEEMKEVRGVPDRRNKSRGRRLESPHVSARAGSPASPIRGLLDADHLGQRRSSSRGSTGIPFSMPSSPRRVNPETAFKFDMMPSIEAKTMPKRASQGGKQDFTPKPRAMSSVYGNQTGFLNPSSSKNRHNSMSDSLGRRSQSGSPGPGRSVSPGTRPITLNPAIRTNLALTSSTDVDDDGDIETTDRKPSDARSPSPVPDRKDSYPLIGEATAPGGGVRLTTDDDGDDGDDSAAVESSDDDSDSSDWDDGWDAGAIANAAKRKERGRRRTRAESDGTDTMGREIVSAQSLLAAAKKEGRDVATSYKARSVLQPAVNITGPNGERMVRRTSSGVVHPHTSFDQGGSTVTSPVHSDTEDHLAEIRSAQQLTLNISPIQSSPEAHRCVRQIIRGDYSQFADEAQKGLRRQRVYLVSTDLSDEAAYALEWTIGTVLRDGDTLLAVYAVDEEVGVATTDASGLPVSRGTTGRLESDALKRTLSDHGSLSTTSAKPGISALSNSIMATEADVSAMGKAEKERYQAAVEVSDRVVKLLKKTRLQARVVVEVFHCKSPKHMITEVIDFLEPTLVILGSRGRSALKGVLLGSFSNYLVTKSSVPVMVARKRLRKHSKYKRQNIRMSNVLANPSDRLANAKVD</sequence>
<dbReference type="InterPro" id="IPR006016">
    <property type="entry name" value="UspA"/>
</dbReference>
<feature type="region of interest" description="Disordered" evidence="1">
    <location>
        <begin position="1"/>
        <end position="290"/>
    </location>
</feature>
<dbReference type="EMBL" id="ML977504">
    <property type="protein sequence ID" value="KAF2130603.1"/>
    <property type="molecule type" value="Genomic_DNA"/>
</dbReference>
<dbReference type="PRINTS" id="PR01438">
    <property type="entry name" value="UNVRSLSTRESS"/>
</dbReference>
<evidence type="ECO:0000313" key="4">
    <source>
        <dbReference type="Proteomes" id="UP000799771"/>
    </source>
</evidence>
<evidence type="ECO:0000259" key="2">
    <source>
        <dbReference type="Pfam" id="PF00582"/>
    </source>
</evidence>
<dbReference type="PANTHER" id="PTHR46100:SF4">
    <property type="entry name" value="USPA DOMAIN-CONTAINING PROTEIN"/>
    <property type="match status" value="1"/>
</dbReference>
<feature type="compositionally biased region" description="Basic residues" evidence="1">
    <location>
        <begin position="268"/>
        <end position="278"/>
    </location>
</feature>
<dbReference type="InterPro" id="IPR014729">
    <property type="entry name" value="Rossmann-like_a/b/a_fold"/>
</dbReference>
<dbReference type="InterPro" id="IPR006015">
    <property type="entry name" value="Universal_stress_UspA"/>
</dbReference>
<feature type="compositionally biased region" description="Basic and acidic residues" evidence="1">
    <location>
        <begin position="13"/>
        <end position="32"/>
    </location>
</feature>
<feature type="compositionally biased region" description="Acidic residues" evidence="1">
    <location>
        <begin position="231"/>
        <end position="259"/>
    </location>
</feature>
<proteinExistence type="predicted"/>
<dbReference type="Proteomes" id="UP000799771">
    <property type="component" value="Unassembled WGS sequence"/>
</dbReference>
<organism evidence="3 4">
    <name type="scientific">Dothidotthia symphoricarpi CBS 119687</name>
    <dbReference type="NCBI Taxonomy" id="1392245"/>
    <lineage>
        <taxon>Eukaryota</taxon>
        <taxon>Fungi</taxon>
        <taxon>Dikarya</taxon>
        <taxon>Ascomycota</taxon>
        <taxon>Pezizomycotina</taxon>
        <taxon>Dothideomycetes</taxon>
        <taxon>Pleosporomycetidae</taxon>
        <taxon>Pleosporales</taxon>
        <taxon>Dothidotthiaceae</taxon>
        <taxon>Dothidotthia</taxon>
    </lineage>
</organism>
<gene>
    <name evidence="3" type="ORF">P153DRAFT_384862</name>
</gene>
<name>A0A6A6AH78_9PLEO</name>
<dbReference type="PANTHER" id="PTHR46100">
    <property type="entry name" value="IMP2'P"/>
    <property type="match status" value="1"/>
</dbReference>
<dbReference type="Gene3D" id="3.40.50.620">
    <property type="entry name" value="HUPs"/>
    <property type="match status" value="1"/>
</dbReference>
<dbReference type="RefSeq" id="XP_033524990.1">
    <property type="nucleotide sequence ID" value="XM_033670381.1"/>
</dbReference>
<dbReference type="CDD" id="cd23659">
    <property type="entry name" value="USP_At3g01520-like"/>
    <property type="match status" value="1"/>
</dbReference>
<feature type="compositionally biased region" description="Polar residues" evidence="1">
    <location>
        <begin position="120"/>
        <end position="142"/>
    </location>
</feature>
<keyword evidence="4" id="KW-1185">Reference proteome</keyword>
<evidence type="ECO:0000313" key="3">
    <source>
        <dbReference type="EMBL" id="KAF2130603.1"/>
    </source>
</evidence>
<reference evidence="3" key="1">
    <citation type="journal article" date="2020" name="Stud. Mycol.">
        <title>101 Dothideomycetes genomes: a test case for predicting lifestyles and emergence of pathogens.</title>
        <authorList>
            <person name="Haridas S."/>
            <person name="Albert R."/>
            <person name="Binder M."/>
            <person name="Bloem J."/>
            <person name="Labutti K."/>
            <person name="Salamov A."/>
            <person name="Andreopoulos B."/>
            <person name="Baker S."/>
            <person name="Barry K."/>
            <person name="Bills G."/>
            <person name="Bluhm B."/>
            <person name="Cannon C."/>
            <person name="Castanera R."/>
            <person name="Culley D."/>
            <person name="Daum C."/>
            <person name="Ezra D."/>
            <person name="Gonzalez J."/>
            <person name="Henrissat B."/>
            <person name="Kuo A."/>
            <person name="Liang C."/>
            <person name="Lipzen A."/>
            <person name="Lutzoni F."/>
            <person name="Magnuson J."/>
            <person name="Mondo S."/>
            <person name="Nolan M."/>
            <person name="Ohm R."/>
            <person name="Pangilinan J."/>
            <person name="Park H.-J."/>
            <person name="Ramirez L."/>
            <person name="Alfaro M."/>
            <person name="Sun H."/>
            <person name="Tritt A."/>
            <person name="Yoshinaga Y."/>
            <person name="Zwiers L.-H."/>
            <person name="Turgeon B."/>
            <person name="Goodwin S."/>
            <person name="Spatafora J."/>
            <person name="Crous P."/>
            <person name="Grigoriev I."/>
        </authorList>
    </citation>
    <scope>NUCLEOTIDE SEQUENCE</scope>
    <source>
        <strain evidence="3">CBS 119687</strain>
    </source>
</reference>
<dbReference type="Pfam" id="PF00582">
    <property type="entry name" value="Usp"/>
    <property type="match status" value="1"/>
</dbReference>
<dbReference type="AlphaFoldDB" id="A0A6A6AH78"/>
<dbReference type="GeneID" id="54410813"/>
<dbReference type="OrthoDB" id="992776at2759"/>
<accession>A0A6A6AH78</accession>